<comment type="caution">
    <text evidence="2">The sequence shown here is derived from an EMBL/GenBank/DDBJ whole genome shotgun (WGS) entry which is preliminary data.</text>
</comment>
<proteinExistence type="predicted"/>
<evidence type="ECO:0000313" key="2">
    <source>
        <dbReference type="EMBL" id="KAF7342616.1"/>
    </source>
</evidence>
<dbReference type="OrthoDB" id="3365698at2759"/>
<dbReference type="Proteomes" id="UP000623467">
    <property type="component" value="Unassembled WGS sequence"/>
</dbReference>
<dbReference type="AlphaFoldDB" id="A0A8H6XLD6"/>
<feature type="coiled-coil region" evidence="1">
    <location>
        <begin position="56"/>
        <end position="90"/>
    </location>
</feature>
<sequence length="487" mass="54858">MPALCSACSAQIISTTDNFELSLAPTDPQTLARFEQLSTTNEPPQASELAFIRPIIDKASARLASLDEEISRLQSRLQKLEDARAALSEYHAKTTVILSPMRRIPPEIIGEIFSCTLPTIRDALSVENCPWVLTHVCGGWRDVALSIPSLWSLIKIDFSLGQRYPPEMIRTQIQRAGSLKIHFFGAWVQWGNAESQPPELEFIDFLQMADSLVDIGVSSIFRFIPTRLPASHQLIRYDFDAPWETHYELLKSLPNLQEVHLIRSFDFDGHETWPESREPISLIHLRRLYVNELGCLDSIRAPILEGIAIAASNEIPAETRLCLERFLGRSGSSPRQLHIQGLLDAQTMAAILQKHPSFTEIAVTADTERDKPTERKILSEFLTLFTLSHSTPFAMTFPLITRISYACGYAESTLYPSFLDMLDSRRNLGHGSFNAAEIVFLNSCPATDPQSMERIAMLRDDGFQFSLLAGYAARDRNDGWLFRTTWA</sequence>
<dbReference type="EMBL" id="JACAZH010000025">
    <property type="protein sequence ID" value="KAF7342616.1"/>
    <property type="molecule type" value="Genomic_DNA"/>
</dbReference>
<evidence type="ECO:0000313" key="3">
    <source>
        <dbReference type="Proteomes" id="UP000623467"/>
    </source>
</evidence>
<evidence type="ECO:0000256" key="1">
    <source>
        <dbReference type="SAM" id="Coils"/>
    </source>
</evidence>
<name>A0A8H6XLD6_9AGAR</name>
<accession>A0A8H6XLD6</accession>
<organism evidence="2 3">
    <name type="scientific">Mycena sanguinolenta</name>
    <dbReference type="NCBI Taxonomy" id="230812"/>
    <lineage>
        <taxon>Eukaryota</taxon>
        <taxon>Fungi</taxon>
        <taxon>Dikarya</taxon>
        <taxon>Basidiomycota</taxon>
        <taxon>Agaricomycotina</taxon>
        <taxon>Agaricomycetes</taxon>
        <taxon>Agaricomycetidae</taxon>
        <taxon>Agaricales</taxon>
        <taxon>Marasmiineae</taxon>
        <taxon>Mycenaceae</taxon>
        <taxon>Mycena</taxon>
    </lineage>
</organism>
<keyword evidence="1" id="KW-0175">Coiled coil</keyword>
<gene>
    <name evidence="2" type="ORF">MSAN_02018400</name>
</gene>
<keyword evidence="3" id="KW-1185">Reference proteome</keyword>
<protein>
    <submittedName>
        <fullName evidence="2">F-box domain-containing protein</fullName>
    </submittedName>
</protein>
<reference evidence="2" key="1">
    <citation type="submission" date="2020-05" db="EMBL/GenBank/DDBJ databases">
        <title>Mycena genomes resolve the evolution of fungal bioluminescence.</title>
        <authorList>
            <person name="Tsai I.J."/>
        </authorList>
    </citation>
    <scope>NUCLEOTIDE SEQUENCE</scope>
    <source>
        <strain evidence="2">160909Yilan</strain>
    </source>
</reference>